<dbReference type="InterPro" id="IPR002178">
    <property type="entry name" value="PTS_EIIA_type-2_dom"/>
</dbReference>
<dbReference type="Gene3D" id="3.40.930.10">
    <property type="entry name" value="Mannitol-specific EII, Chain A"/>
    <property type="match status" value="1"/>
</dbReference>
<dbReference type="InterPro" id="IPR013011">
    <property type="entry name" value="PTS_EIIB_2"/>
</dbReference>
<keyword evidence="4" id="KW-0010">Activator</keyword>
<dbReference type="GeneID" id="71516417"/>
<dbReference type="Proteomes" id="UP000182945">
    <property type="component" value="Chromosome"/>
</dbReference>
<evidence type="ECO:0000313" key="10">
    <source>
        <dbReference type="Proteomes" id="UP000182945"/>
    </source>
</evidence>
<dbReference type="EMBL" id="CP017962">
    <property type="protein sequence ID" value="APC50078.1"/>
    <property type="molecule type" value="Genomic_DNA"/>
</dbReference>
<keyword evidence="5" id="KW-0804">Transcription</keyword>
<dbReference type="InterPro" id="IPR036634">
    <property type="entry name" value="PRD_sf"/>
</dbReference>
<dbReference type="Pfam" id="PF00359">
    <property type="entry name" value="PTS_EIIA_2"/>
    <property type="match status" value="1"/>
</dbReference>
<evidence type="ECO:0000256" key="5">
    <source>
        <dbReference type="ARBA" id="ARBA00023163"/>
    </source>
</evidence>
<dbReference type="CDD" id="cd00211">
    <property type="entry name" value="PTS_IIA_fru"/>
    <property type="match status" value="1"/>
</dbReference>
<dbReference type="RefSeq" id="WP_071649896.1">
    <property type="nucleotide sequence ID" value="NZ_CP017962.1"/>
</dbReference>
<dbReference type="GO" id="GO:0009401">
    <property type="term" value="P:phosphoenolpyruvate-dependent sugar phosphotransferase system"/>
    <property type="evidence" value="ECO:0007669"/>
    <property type="project" value="InterPro"/>
</dbReference>
<dbReference type="KEGG" id="vhl:BME96_18560"/>
<feature type="domain" description="PRD" evidence="8">
    <location>
        <begin position="182"/>
        <end position="287"/>
    </location>
</feature>
<dbReference type="Gene3D" id="1.10.10.10">
    <property type="entry name" value="Winged helix-like DNA-binding domain superfamily/Winged helix DNA-binding domain"/>
    <property type="match status" value="1"/>
</dbReference>
<gene>
    <name evidence="9" type="ORF">BME96_18560</name>
</gene>
<dbReference type="Pfam" id="PF05043">
    <property type="entry name" value="Mga"/>
    <property type="match status" value="1"/>
</dbReference>
<proteinExistence type="predicted"/>
<evidence type="ECO:0000256" key="4">
    <source>
        <dbReference type="ARBA" id="ARBA00023159"/>
    </source>
</evidence>
<dbReference type="Pfam" id="PF00874">
    <property type="entry name" value="PRD"/>
    <property type="match status" value="2"/>
</dbReference>
<dbReference type="InterPro" id="IPR050661">
    <property type="entry name" value="BglG_antiterminators"/>
</dbReference>
<evidence type="ECO:0008006" key="11">
    <source>
        <dbReference type="Google" id="ProtNLM"/>
    </source>
</evidence>
<dbReference type="InterPro" id="IPR036095">
    <property type="entry name" value="PTS_EIIB-like_sf"/>
</dbReference>
<feature type="domain" description="PRD" evidence="8">
    <location>
        <begin position="296"/>
        <end position="403"/>
    </location>
</feature>
<dbReference type="PROSITE" id="PS51094">
    <property type="entry name" value="PTS_EIIA_TYPE_2"/>
    <property type="match status" value="1"/>
</dbReference>
<protein>
    <recommendedName>
        <fullName evidence="11">PTS system EIIA component</fullName>
    </recommendedName>
</protein>
<dbReference type="PANTHER" id="PTHR30185">
    <property type="entry name" value="CRYPTIC BETA-GLUCOSIDE BGL OPERON ANTITERMINATOR"/>
    <property type="match status" value="1"/>
</dbReference>
<keyword evidence="2" id="KW-0677">Repeat</keyword>
<evidence type="ECO:0000256" key="3">
    <source>
        <dbReference type="ARBA" id="ARBA00023015"/>
    </source>
</evidence>
<dbReference type="SUPFAM" id="SSF55804">
    <property type="entry name" value="Phoshotransferase/anion transport protein"/>
    <property type="match status" value="1"/>
</dbReference>
<feature type="domain" description="PTS EIIA type-2" evidence="6">
    <location>
        <begin position="500"/>
        <end position="639"/>
    </location>
</feature>
<accession>A0AAC9NMJ4</accession>
<organism evidence="9 10">
    <name type="scientific">Virgibacillus halodenitrificans</name>
    <name type="common">Bacillus halodenitrificans</name>
    <dbReference type="NCBI Taxonomy" id="1482"/>
    <lineage>
        <taxon>Bacteria</taxon>
        <taxon>Bacillati</taxon>
        <taxon>Bacillota</taxon>
        <taxon>Bacilli</taxon>
        <taxon>Bacillales</taxon>
        <taxon>Bacillaceae</taxon>
        <taxon>Virgibacillus</taxon>
    </lineage>
</organism>
<evidence type="ECO:0000259" key="6">
    <source>
        <dbReference type="PROSITE" id="PS51094"/>
    </source>
</evidence>
<dbReference type="InterPro" id="IPR011608">
    <property type="entry name" value="PRD"/>
</dbReference>
<dbReference type="InterPro" id="IPR016152">
    <property type="entry name" value="PTrfase/Anion_transptr"/>
</dbReference>
<dbReference type="PROSITE" id="PS51372">
    <property type="entry name" value="PRD_2"/>
    <property type="match status" value="2"/>
</dbReference>
<sequence>MNSRWIKIIQYLIKVDTDVTSSELAAALHVSSKTIRNDIKEINRSLETENLCITSIRGKGFSLKQDKRYFIDLLGKWNKIGSNVPIEPESRIKFILETLLMNTSYVKLDDLSDMLFISRSTLQTDLKEVRGILDSYNLQLEHKPNYGVIVKGDEKQIRFCISAYLLREKLDGKKYDVAQLGNFSSEETNLIYTHLINNLRKHHIVVADVCLQNLFTHIVLACRRIKESNMFDINSEDYLELRDTKEYEVGRKILTDIERDIDIVFPEKEIAYLALHLKGTKLSNNLDGTRADLNKIMDTKIVELAQSMIQRIEEKCSLHLAGDNKLLFNLCLHLQPAINRYKQGMNIYNPMLEEIKTSYPLSFEAALIGSKVLAEVMEIQLNEDEIGFLALHIEAAQERLKTRNVRKKRCLIVCASGMGSAELLSYKLTNQFSDQLEIIGTTELYNLENTIPSDLDFIITTVPIDMQTSIPLIYVSTILGETDIKQIETAIDGEKKKDRWYLEKEHTFINYDLSSPKEVITFLGNHLLERGLVGEDYIDSVLERESYAPTSFGNLVAIPHPIEQKTDKTFWCLMTLKKPIVWGDKPVQVVFLLNVNKSKKEDLKPMFHSLVRLVDNRSTVHQLLDCKTYHQVLKVVQQL</sequence>
<keyword evidence="3" id="KW-0805">Transcription regulation</keyword>
<keyword evidence="1" id="KW-0808">Transferase</keyword>
<dbReference type="SUPFAM" id="SSF52794">
    <property type="entry name" value="PTS system IIB component-like"/>
    <property type="match status" value="1"/>
</dbReference>
<feature type="domain" description="PTS EIIB type-2" evidence="7">
    <location>
        <begin position="408"/>
        <end position="499"/>
    </location>
</feature>
<dbReference type="AlphaFoldDB" id="A0AAC9NMJ4"/>
<reference evidence="9 10" key="1">
    <citation type="submission" date="2016-11" db="EMBL/GenBank/DDBJ databases">
        <title>Complete genome sequencing of Virgibacillus halodenitrificans PDB-F2.</title>
        <authorList>
            <person name="Sun Z."/>
            <person name="Zhou Y."/>
            <person name="Li H."/>
        </authorList>
    </citation>
    <scope>NUCLEOTIDE SEQUENCE [LARGE SCALE GENOMIC DNA]</scope>
    <source>
        <strain evidence="9 10">PDB-F2</strain>
    </source>
</reference>
<dbReference type="PANTHER" id="PTHR30185:SF13">
    <property type="entry name" value="LICABCH OPERON REGULATOR-RELATED"/>
    <property type="match status" value="1"/>
</dbReference>
<name>A0AAC9NMJ4_VIRHA</name>
<evidence type="ECO:0000256" key="1">
    <source>
        <dbReference type="ARBA" id="ARBA00022679"/>
    </source>
</evidence>
<dbReference type="SUPFAM" id="SSF63520">
    <property type="entry name" value="PTS-regulatory domain, PRD"/>
    <property type="match status" value="2"/>
</dbReference>
<dbReference type="Gene3D" id="1.10.1790.10">
    <property type="entry name" value="PRD domain"/>
    <property type="match status" value="2"/>
</dbReference>
<evidence type="ECO:0000259" key="7">
    <source>
        <dbReference type="PROSITE" id="PS51099"/>
    </source>
</evidence>
<dbReference type="InterPro" id="IPR036388">
    <property type="entry name" value="WH-like_DNA-bd_sf"/>
</dbReference>
<dbReference type="InterPro" id="IPR036390">
    <property type="entry name" value="WH_DNA-bd_sf"/>
</dbReference>
<dbReference type="GO" id="GO:0008982">
    <property type="term" value="F:protein-N(PI)-phosphohistidine-sugar phosphotransferase activity"/>
    <property type="evidence" value="ECO:0007669"/>
    <property type="project" value="InterPro"/>
</dbReference>
<dbReference type="GO" id="GO:0006355">
    <property type="term" value="P:regulation of DNA-templated transcription"/>
    <property type="evidence" value="ECO:0007669"/>
    <property type="project" value="InterPro"/>
</dbReference>
<dbReference type="CDD" id="cd05568">
    <property type="entry name" value="PTS_IIB_bgl_like"/>
    <property type="match status" value="1"/>
</dbReference>
<dbReference type="PROSITE" id="PS51099">
    <property type="entry name" value="PTS_EIIB_TYPE_2"/>
    <property type="match status" value="1"/>
</dbReference>
<evidence type="ECO:0000259" key="8">
    <source>
        <dbReference type="PROSITE" id="PS51372"/>
    </source>
</evidence>
<dbReference type="InterPro" id="IPR013196">
    <property type="entry name" value="HTH_11"/>
</dbReference>
<dbReference type="Pfam" id="PF08279">
    <property type="entry name" value="HTH_11"/>
    <property type="match status" value="1"/>
</dbReference>
<evidence type="ECO:0000313" key="9">
    <source>
        <dbReference type="EMBL" id="APC50078.1"/>
    </source>
</evidence>
<dbReference type="SUPFAM" id="SSF46785">
    <property type="entry name" value="Winged helix' DNA-binding domain"/>
    <property type="match status" value="1"/>
</dbReference>
<dbReference type="InterPro" id="IPR007737">
    <property type="entry name" value="Mga_HTH"/>
</dbReference>
<dbReference type="Gene3D" id="3.40.50.2300">
    <property type="match status" value="1"/>
</dbReference>
<evidence type="ECO:0000256" key="2">
    <source>
        <dbReference type="ARBA" id="ARBA00022737"/>
    </source>
</evidence>